<evidence type="ECO:0000313" key="2">
    <source>
        <dbReference type="Proteomes" id="UP000476332"/>
    </source>
</evidence>
<dbReference type="InterPro" id="IPR036590">
    <property type="entry name" value="SRAP-like"/>
</dbReference>
<evidence type="ECO:0008006" key="3">
    <source>
        <dbReference type="Google" id="ProtNLM"/>
    </source>
</evidence>
<gene>
    <name evidence="1" type="ORF">GTW51_14825</name>
</gene>
<evidence type="ECO:0000313" key="1">
    <source>
        <dbReference type="EMBL" id="NDV87977.1"/>
    </source>
</evidence>
<comment type="caution">
    <text evidence="1">The sequence shown here is derived from an EMBL/GenBank/DDBJ whole genome shotgun (WGS) entry which is preliminary data.</text>
</comment>
<proteinExistence type="predicted"/>
<dbReference type="AlphaFoldDB" id="A0A6L9MJI4"/>
<accession>A0A6L9MJI4</accession>
<name>A0A6L9MJI4_9HYPH</name>
<reference evidence="1 2" key="1">
    <citation type="submission" date="2020-01" db="EMBL/GenBank/DDBJ databases">
        <title>Genomes of bacteria type strains.</title>
        <authorList>
            <person name="Chen J."/>
            <person name="Zhu S."/>
            <person name="Chen J."/>
        </authorList>
    </citation>
    <scope>NUCLEOTIDE SEQUENCE [LARGE SCALE GENOMIC DNA]</scope>
    <source>
        <strain evidence="1 2">KCTC 52919</strain>
    </source>
</reference>
<protein>
    <recommendedName>
        <fullName evidence="3">SOS response-associated peptidase</fullName>
    </recommendedName>
</protein>
<sequence length="74" mass="8118">MNADLYGFLTTEPNAAVGPIHPMAMPVILTEPEEIEAWMRADWAEASALQRPLPDDVLRIVARGERKDGEEAGS</sequence>
<keyword evidence="2" id="KW-1185">Reference proteome</keyword>
<organism evidence="1 2">
    <name type="scientific">Aurantimonas aggregata</name>
    <dbReference type="NCBI Taxonomy" id="2047720"/>
    <lineage>
        <taxon>Bacteria</taxon>
        <taxon>Pseudomonadati</taxon>
        <taxon>Pseudomonadota</taxon>
        <taxon>Alphaproteobacteria</taxon>
        <taxon>Hyphomicrobiales</taxon>
        <taxon>Aurantimonadaceae</taxon>
        <taxon>Aurantimonas</taxon>
    </lineage>
</organism>
<dbReference type="Gene3D" id="3.90.1680.10">
    <property type="entry name" value="SOS response associated peptidase-like"/>
    <property type="match status" value="1"/>
</dbReference>
<dbReference type="Proteomes" id="UP000476332">
    <property type="component" value="Unassembled WGS sequence"/>
</dbReference>
<dbReference type="EMBL" id="JAAAMJ010000012">
    <property type="protein sequence ID" value="NDV87977.1"/>
    <property type="molecule type" value="Genomic_DNA"/>
</dbReference>
<dbReference type="SUPFAM" id="SSF143081">
    <property type="entry name" value="BB1717-like"/>
    <property type="match status" value="1"/>
</dbReference>